<dbReference type="EMBL" id="JAVXUP010001244">
    <property type="protein sequence ID" value="KAK3014125.1"/>
    <property type="molecule type" value="Genomic_DNA"/>
</dbReference>
<dbReference type="GO" id="GO:0004674">
    <property type="term" value="F:protein serine/threonine kinase activity"/>
    <property type="evidence" value="ECO:0007669"/>
    <property type="project" value="UniProtKB-KW"/>
</dbReference>
<dbReference type="PANTHER" id="PTHR47989:SF62">
    <property type="entry name" value="OS05G0423500 PROTEIN"/>
    <property type="match status" value="1"/>
</dbReference>
<feature type="domain" description="Protein kinase" evidence="5">
    <location>
        <begin position="1"/>
        <end position="176"/>
    </location>
</feature>
<evidence type="ECO:0000256" key="4">
    <source>
        <dbReference type="SAM" id="MobiDB-lite"/>
    </source>
</evidence>
<keyword evidence="1" id="KW-0418">Kinase</keyword>
<accession>A0AA88VSF8</accession>
<keyword evidence="1" id="KW-0808">Transferase</keyword>
<evidence type="ECO:0000313" key="6">
    <source>
        <dbReference type="EMBL" id="KAK3014125.1"/>
    </source>
</evidence>
<dbReference type="Proteomes" id="UP001188597">
    <property type="component" value="Unassembled WGS sequence"/>
</dbReference>
<evidence type="ECO:0000259" key="5">
    <source>
        <dbReference type="PROSITE" id="PS50011"/>
    </source>
</evidence>
<protein>
    <recommendedName>
        <fullName evidence="5">Protein kinase domain-containing protein</fullName>
    </recommendedName>
</protein>
<dbReference type="InterPro" id="IPR000719">
    <property type="entry name" value="Prot_kinase_dom"/>
</dbReference>
<dbReference type="AlphaFoldDB" id="A0AA88VSF8"/>
<comment type="caution">
    <text evidence="6">The sequence shown here is derived from an EMBL/GenBank/DDBJ whole genome shotgun (WGS) entry which is preliminary data.</text>
</comment>
<evidence type="ECO:0000256" key="1">
    <source>
        <dbReference type="ARBA" id="ARBA00022527"/>
    </source>
</evidence>
<evidence type="ECO:0000313" key="7">
    <source>
        <dbReference type="Proteomes" id="UP001188597"/>
    </source>
</evidence>
<dbReference type="Pfam" id="PF00069">
    <property type="entry name" value="Pkinase"/>
    <property type="match status" value="1"/>
</dbReference>
<gene>
    <name evidence="6" type="ORF">RJ639_007917</name>
</gene>
<keyword evidence="1" id="KW-0723">Serine/threonine-protein kinase</keyword>
<dbReference type="SUPFAM" id="SSF56112">
    <property type="entry name" value="Protein kinase-like (PK-like)"/>
    <property type="match status" value="1"/>
</dbReference>
<keyword evidence="7" id="KW-1185">Reference proteome</keyword>
<name>A0AA88VSF8_9ASTE</name>
<feature type="region of interest" description="Disordered" evidence="4">
    <location>
        <begin position="1"/>
        <end position="25"/>
    </location>
</feature>
<dbReference type="InterPro" id="IPR011009">
    <property type="entry name" value="Kinase-like_dom_sf"/>
</dbReference>
<dbReference type="PROSITE" id="PS50011">
    <property type="entry name" value="PROTEIN_KINASE_DOM"/>
    <property type="match status" value="1"/>
</dbReference>
<keyword evidence="3" id="KW-0067">ATP-binding</keyword>
<reference evidence="6" key="1">
    <citation type="submission" date="2022-12" db="EMBL/GenBank/DDBJ databases">
        <title>Draft genome assemblies for two species of Escallonia (Escalloniales).</title>
        <authorList>
            <person name="Chanderbali A."/>
            <person name="Dervinis C."/>
            <person name="Anghel I."/>
            <person name="Soltis D."/>
            <person name="Soltis P."/>
            <person name="Zapata F."/>
        </authorList>
    </citation>
    <scope>NUCLEOTIDE SEQUENCE</scope>
    <source>
        <strain evidence="6">UCBG64.0493</strain>
        <tissue evidence="6">Leaf</tissue>
    </source>
</reference>
<organism evidence="6 7">
    <name type="scientific">Escallonia herrerae</name>
    <dbReference type="NCBI Taxonomy" id="1293975"/>
    <lineage>
        <taxon>Eukaryota</taxon>
        <taxon>Viridiplantae</taxon>
        <taxon>Streptophyta</taxon>
        <taxon>Embryophyta</taxon>
        <taxon>Tracheophyta</taxon>
        <taxon>Spermatophyta</taxon>
        <taxon>Magnoliopsida</taxon>
        <taxon>eudicotyledons</taxon>
        <taxon>Gunneridae</taxon>
        <taxon>Pentapetalae</taxon>
        <taxon>asterids</taxon>
        <taxon>campanulids</taxon>
        <taxon>Escalloniales</taxon>
        <taxon>Escalloniaceae</taxon>
        <taxon>Escallonia</taxon>
    </lineage>
</organism>
<sequence length="176" mass="18959">MKRSLSPNVAEPNLPQQGCGKENPILPQQGCRNAVPNPAPKPDAAVDPRCCGEVKGQRWPIRQKIALGMACGLAYLHYGSQLIKAGNILLDENFEPKLADFGLAKFGPKGMTHLSTRLRGTLGYVAPDHASYGKLTGGSDVYSYGVLLLELFSGRKALLGMVIGKNGKSCLYHPRK</sequence>
<dbReference type="PANTHER" id="PTHR47989">
    <property type="entry name" value="OS01G0750732 PROTEIN"/>
    <property type="match status" value="1"/>
</dbReference>
<evidence type="ECO:0000256" key="3">
    <source>
        <dbReference type="ARBA" id="ARBA00022840"/>
    </source>
</evidence>
<evidence type="ECO:0000256" key="2">
    <source>
        <dbReference type="ARBA" id="ARBA00022741"/>
    </source>
</evidence>
<proteinExistence type="predicted"/>
<dbReference type="GO" id="GO:0005524">
    <property type="term" value="F:ATP binding"/>
    <property type="evidence" value="ECO:0007669"/>
    <property type="project" value="UniProtKB-KW"/>
</dbReference>
<dbReference type="Gene3D" id="1.10.510.10">
    <property type="entry name" value="Transferase(Phosphotransferase) domain 1"/>
    <property type="match status" value="1"/>
</dbReference>
<keyword evidence="2" id="KW-0547">Nucleotide-binding</keyword>